<dbReference type="InterPro" id="IPR026054">
    <property type="entry name" value="Nucleoporin"/>
</dbReference>
<protein>
    <submittedName>
        <fullName evidence="3">CSON000134 protein</fullName>
    </submittedName>
</protein>
<keyword evidence="1" id="KW-0175">Coiled coil</keyword>
<feature type="compositionally biased region" description="Polar residues" evidence="2">
    <location>
        <begin position="1003"/>
        <end position="1017"/>
    </location>
</feature>
<dbReference type="GO" id="GO:0006405">
    <property type="term" value="P:RNA export from nucleus"/>
    <property type="evidence" value="ECO:0007669"/>
    <property type="project" value="TreeGrafter"/>
</dbReference>
<name>A0A336M1X1_CULSO</name>
<evidence type="ECO:0000256" key="1">
    <source>
        <dbReference type="SAM" id="Coils"/>
    </source>
</evidence>
<gene>
    <name evidence="3" type="primary">CSON000134</name>
</gene>
<feature type="compositionally biased region" description="Low complexity" evidence="2">
    <location>
        <begin position="1244"/>
        <end position="1257"/>
    </location>
</feature>
<evidence type="ECO:0000313" key="3">
    <source>
        <dbReference type="EMBL" id="SSX19968.1"/>
    </source>
</evidence>
<feature type="compositionally biased region" description="Low complexity" evidence="2">
    <location>
        <begin position="1609"/>
        <end position="1618"/>
    </location>
</feature>
<feature type="region of interest" description="Disordered" evidence="2">
    <location>
        <begin position="1238"/>
        <end position="1262"/>
    </location>
</feature>
<feature type="region of interest" description="Disordered" evidence="2">
    <location>
        <begin position="998"/>
        <end position="1021"/>
    </location>
</feature>
<dbReference type="GO" id="GO:0008139">
    <property type="term" value="F:nuclear localization sequence binding"/>
    <property type="evidence" value="ECO:0007669"/>
    <property type="project" value="TreeGrafter"/>
</dbReference>
<dbReference type="GO" id="GO:0005643">
    <property type="term" value="C:nuclear pore"/>
    <property type="evidence" value="ECO:0007669"/>
    <property type="project" value="TreeGrafter"/>
</dbReference>
<feature type="region of interest" description="Disordered" evidence="2">
    <location>
        <begin position="1574"/>
        <end position="1618"/>
    </location>
</feature>
<feature type="region of interest" description="Disordered" evidence="2">
    <location>
        <begin position="527"/>
        <end position="547"/>
    </location>
</feature>
<dbReference type="EMBL" id="UFQT01000101">
    <property type="protein sequence ID" value="SSX19968.1"/>
    <property type="molecule type" value="Genomic_DNA"/>
</dbReference>
<sequence>MALIAPDSVDVTDIQFKLQSKVKIFDSNLSVDLNNLNLLAAASNQGLVFSGSTDPDLHVIQLSSLSNGPKQNAPVARRIVSLPSRAKQIAVNCDHSLLALDVTKNGQAVIQIYLVSSFYENEVTCTHEIQIHGSCHSSQLLWNPVTPNILAVVTESGGLIIYTLKSAGFELCTLDGQDFIQSACWSPKGKQIVGGFINGKLIQFKPDLKPAKTIPAPGNILTGDFDTLAIQWLATYQFAAVFQNKTEESTPTLFIINAPKTGTLTYINYEDLCYSQSGPRKAQVFLNHILPWSLLIVASANSMEIGILGTMEQGDFPTWKQFVPLDNARAEFPLNERKQETYPLGMCLETGVTHQVTISETTFSVMPMIHLLSTDGLLISFNLLNTIPNAPSICSPPNLIQNKSGLAHFTVPDLKAKELVSSKSTITTKTIETKLIPGGQNATSTPTSLNPKSLFGNNHDVLKPTSSLFGANSKSTNEKVSINPPTATLSAFDFGSSNISTFGNLSKMNENKQPNYAFSANTALTSSQPTSLAQPVKQGELNKPLITVPPTYTPVIQTSKNLQSKQQSTSLTDSASTGDQLEEVNIVQALIREEIEHFKKDLAELISRSKSIQINIGSKEEFINMAKEINQLSKLDKEANEVNKFLSSDVNSLRISLNETFAMTTEAKNKNKLFKEQNHLFHQNQYSMSQTSKRQIDRLESMLKINEAQLNMIIRQVDAQWADYQDRQKQQHRNTMKIPSFESIYQTLSKQRDILTKQKNSLNSLKNRVGLKDTIRVLGNAKKDPVESLTDSILSMSIIDQVQMETEKLSAKKIEILKETLKNHKTYVIKAHRPNRVGISSEVVQEKRENLKNLLQKMKTEKKIDKKTGPLHIQKDLRMSNAFSSSTTPIIDTQITKPLLIEKPIKSDNQFSNTSSPSIQNYNMTKPIAQKPTQSAGFASTNSSTSFQTEKPKFSFAELTPQTSVLQFGTTAESPKGSSSSLTSSTISFNFKKLDETQKDNVKSISEPTKQTSTEISFGSGMNVKSPFETKSEKSLLFNETTITPIAKPQEVVATEKVIQPETKPSFSFSSGNGLFTNTTNSTTNNSNFNQFIQNSDNDSKEKQIKSPLENLIDTVTDFQNISSTSETPKEFSLFSNKIEKSVEKNELIKPTAQFSFASNSGNLSNNSNNENDSSKNVQKSLFSAVQSSHSSELVQNNLAEKPSKEVDVPNIVTSPGDDKLLSNFNFSSAAKNLNISSNSSDKTTSVASTTISNSSSFNPPVNTSVSKPSIFNSITSFSVPESVSSTSVKYSETGLFGNNSIISNTKASTTTASLPAPSTTSNNSKADGLFSSFNICTPSNSNKSTPDDASNIFGASTGFTNQSTTSIFGDSNKNGNTQSIFGTSTGSSTQTQTGSIFGSTSKPVFGNSSASSVFGSNSSSSPFGQTQNPSSIFGGGTVTSSQVTSPFGGNNVVSTNTSLFSESTTTASPPFGGNTNAIPFAQQPASPFTGGSLFGNNSSFGSTPTKSFGFSQQTQQPVFGGTATFGSPTGFGSAFAKPTFGGAPTFGQKTLFGSPTQSQATSSVQSNSLFEQLGSQNTGMTFGNLAQNSSPHQQQQQQPQQQLPPPSFGGSAFSSWR</sequence>
<dbReference type="PANTHER" id="PTHR23193">
    <property type="entry name" value="NUCLEAR PORE COMPLEX PROTEIN NUP"/>
    <property type="match status" value="1"/>
</dbReference>
<dbReference type="Gene3D" id="2.130.10.10">
    <property type="entry name" value="YVTN repeat-like/Quinoprotein amine dehydrogenase"/>
    <property type="match status" value="1"/>
</dbReference>
<accession>A0A336M1X1</accession>
<dbReference type="VEuPathDB" id="VectorBase:CSON000134"/>
<proteinExistence type="predicted"/>
<dbReference type="GO" id="GO:0006606">
    <property type="term" value="P:protein import into nucleus"/>
    <property type="evidence" value="ECO:0007669"/>
    <property type="project" value="TreeGrafter"/>
</dbReference>
<feature type="coiled-coil region" evidence="1">
    <location>
        <begin position="841"/>
        <end position="868"/>
    </location>
</feature>
<feature type="compositionally biased region" description="Low complexity" evidence="2">
    <location>
        <begin position="1159"/>
        <end position="1177"/>
    </location>
</feature>
<dbReference type="PANTHER" id="PTHR23193:SF46">
    <property type="entry name" value="NUCLEAR PORE COMPLEX PROTEIN NUP214"/>
    <property type="match status" value="1"/>
</dbReference>
<feature type="region of interest" description="Disordered" evidence="2">
    <location>
        <begin position="1159"/>
        <end position="1178"/>
    </location>
</feature>
<feature type="compositionally biased region" description="Polar residues" evidence="2">
    <location>
        <begin position="1574"/>
        <end position="1593"/>
    </location>
</feature>
<evidence type="ECO:0000256" key="2">
    <source>
        <dbReference type="SAM" id="MobiDB-lite"/>
    </source>
</evidence>
<organism evidence="3">
    <name type="scientific">Culicoides sonorensis</name>
    <name type="common">Biting midge</name>
    <dbReference type="NCBI Taxonomy" id="179676"/>
    <lineage>
        <taxon>Eukaryota</taxon>
        <taxon>Metazoa</taxon>
        <taxon>Ecdysozoa</taxon>
        <taxon>Arthropoda</taxon>
        <taxon>Hexapoda</taxon>
        <taxon>Insecta</taxon>
        <taxon>Pterygota</taxon>
        <taxon>Neoptera</taxon>
        <taxon>Endopterygota</taxon>
        <taxon>Diptera</taxon>
        <taxon>Nematocera</taxon>
        <taxon>Chironomoidea</taxon>
        <taxon>Ceratopogonidae</taxon>
        <taxon>Ceratopogoninae</taxon>
        <taxon>Culicoides</taxon>
        <taxon>Monoculicoides</taxon>
    </lineage>
</organism>
<dbReference type="InterPro" id="IPR015943">
    <property type="entry name" value="WD40/YVTN_repeat-like_dom_sf"/>
</dbReference>
<dbReference type="SUPFAM" id="SSF117289">
    <property type="entry name" value="Nucleoporin domain"/>
    <property type="match status" value="1"/>
</dbReference>
<feature type="region of interest" description="Disordered" evidence="2">
    <location>
        <begin position="1193"/>
        <end position="1212"/>
    </location>
</feature>
<dbReference type="GO" id="GO:0017056">
    <property type="term" value="F:structural constituent of nuclear pore"/>
    <property type="evidence" value="ECO:0007669"/>
    <property type="project" value="TreeGrafter"/>
</dbReference>
<reference evidence="3" key="1">
    <citation type="submission" date="2018-07" db="EMBL/GenBank/DDBJ databases">
        <authorList>
            <person name="Quirk P.G."/>
            <person name="Krulwich T.A."/>
        </authorList>
    </citation>
    <scope>NUCLEOTIDE SEQUENCE</scope>
</reference>